<accession>A0AAD6CUS7</accession>
<protein>
    <submittedName>
        <fullName evidence="2">Uncharacterized protein</fullName>
    </submittedName>
</protein>
<feature type="region of interest" description="Disordered" evidence="1">
    <location>
        <begin position="62"/>
        <end position="82"/>
    </location>
</feature>
<dbReference type="AlphaFoldDB" id="A0AAD6CUS7"/>
<organism evidence="2 3">
    <name type="scientific">Penicillium frequentans</name>
    <dbReference type="NCBI Taxonomy" id="3151616"/>
    <lineage>
        <taxon>Eukaryota</taxon>
        <taxon>Fungi</taxon>
        <taxon>Dikarya</taxon>
        <taxon>Ascomycota</taxon>
        <taxon>Pezizomycotina</taxon>
        <taxon>Eurotiomycetes</taxon>
        <taxon>Eurotiomycetidae</taxon>
        <taxon>Eurotiales</taxon>
        <taxon>Aspergillaceae</taxon>
        <taxon>Penicillium</taxon>
    </lineage>
</organism>
<gene>
    <name evidence="2" type="ORF">N7494_008324</name>
</gene>
<proteinExistence type="predicted"/>
<evidence type="ECO:0000313" key="3">
    <source>
        <dbReference type="Proteomes" id="UP001220324"/>
    </source>
</evidence>
<dbReference type="EMBL" id="JAQIZZ010000006">
    <property type="protein sequence ID" value="KAJ5538845.1"/>
    <property type="molecule type" value="Genomic_DNA"/>
</dbReference>
<evidence type="ECO:0000256" key="1">
    <source>
        <dbReference type="SAM" id="MobiDB-lite"/>
    </source>
</evidence>
<dbReference type="Proteomes" id="UP001220324">
    <property type="component" value="Unassembled WGS sequence"/>
</dbReference>
<name>A0AAD6CUS7_9EURO</name>
<sequence>MSLLTRSFPGFATASAVHWPIRVAPATFTLSSRPDPSLSSGHRRLDHRRFFLQVTPPLRASFHSRRSPSTYTMDANGDAGVKRKRSTIAGAAERPTKHLKPEGSVLTPRRLNTGQWNRLRCRGG</sequence>
<evidence type="ECO:0000313" key="2">
    <source>
        <dbReference type="EMBL" id="KAJ5538845.1"/>
    </source>
</evidence>
<comment type="caution">
    <text evidence="2">The sequence shown here is derived from an EMBL/GenBank/DDBJ whole genome shotgun (WGS) entry which is preliminary data.</text>
</comment>
<reference evidence="2 3" key="1">
    <citation type="journal article" date="2023" name="IMA Fungus">
        <title>Comparative genomic study of the Penicillium genus elucidates a diverse pangenome and 15 lateral gene transfer events.</title>
        <authorList>
            <person name="Petersen C."/>
            <person name="Sorensen T."/>
            <person name="Nielsen M.R."/>
            <person name="Sondergaard T.E."/>
            <person name="Sorensen J.L."/>
            <person name="Fitzpatrick D.A."/>
            <person name="Frisvad J.C."/>
            <person name="Nielsen K.L."/>
        </authorList>
    </citation>
    <scope>NUCLEOTIDE SEQUENCE [LARGE SCALE GENOMIC DNA]</scope>
    <source>
        <strain evidence="2 3">IBT 35679</strain>
    </source>
</reference>
<keyword evidence="3" id="KW-1185">Reference proteome</keyword>